<reference evidence="2 3" key="1">
    <citation type="submission" date="2018-06" db="EMBL/GenBank/DDBJ databases">
        <title>Streptomyces reniochalinae sp. nov. and Streptomyces diacarnus sp. nov. from marine sponges.</title>
        <authorList>
            <person name="Li L."/>
        </authorList>
    </citation>
    <scope>NUCLEOTIDE SEQUENCE [LARGE SCALE GENOMIC DNA]</scope>
    <source>
        <strain evidence="2 3">LHW50302</strain>
    </source>
</reference>
<dbReference type="NCBIfam" id="TIGR04363">
    <property type="entry name" value="LD_lanti_pre"/>
    <property type="match status" value="1"/>
</dbReference>
<feature type="compositionally biased region" description="Polar residues" evidence="1">
    <location>
        <begin position="1"/>
        <end position="24"/>
    </location>
</feature>
<feature type="region of interest" description="Disordered" evidence="1">
    <location>
        <begin position="1"/>
        <end position="25"/>
    </location>
</feature>
<dbReference type="EMBL" id="QOIM01000018">
    <property type="protein sequence ID" value="RCG25275.1"/>
    <property type="molecule type" value="Genomic_DNA"/>
</dbReference>
<accession>A0A367F6A0</accession>
<dbReference type="Proteomes" id="UP000253507">
    <property type="component" value="Unassembled WGS sequence"/>
</dbReference>
<dbReference type="OrthoDB" id="3215713at2"/>
<name>A0A367F6A0_9ACTN</name>
<dbReference type="AlphaFoldDB" id="A0A367F6A0"/>
<dbReference type="RefSeq" id="WP_114013669.1">
    <property type="nucleotide sequence ID" value="NZ_QOIM01000018.1"/>
</dbReference>
<protein>
    <submittedName>
        <fullName evidence="2">FxLD family lantipeptide</fullName>
    </submittedName>
</protein>
<comment type="caution">
    <text evidence="2">The sequence shown here is derived from an EMBL/GenBank/DDBJ whole genome shotgun (WGS) entry which is preliminary data.</text>
</comment>
<proteinExistence type="predicted"/>
<gene>
    <name evidence="2" type="primary">fxlA</name>
    <name evidence="2" type="ORF">DQ392_01930</name>
</gene>
<keyword evidence="3" id="KW-1185">Reference proteome</keyword>
<sequence>MAPTSNSTDLDTTQLRSLSEQSPTPVGFELDASLLEVADSASLVNITNDNCGSTCGACTTGVA</sequence>
<evidence type="ECO:0000313" key="2">
    <source>
        <dbReference type="EMBL" id="RCG25275.1"/>
    </source>
</evidence>
<evidence type="ECO:0000256" key="1">
    <source>
        <dbReference type="SAM" id="MobiDB-lite"/>
    </source>
</evidence>
<dbReference type="InterPro" id="IPR027575">
    <property type="entry name" value="LD_lanti_pre"/>
</dbReference>
<evidence type="ECO:0000313" key="3">
    <source>
        <dbReference type="Proteomes" id="UP000253507"/>
    </source>
</evidence>
<organism evidence="2 3">
    <name type="scientific">Streptomyces reniochalinae</name>
    <dbReference type="NCBI Taxonomy" id="2250578"/>
    <lineage>
        <taxon>Bacteria</taxon>
        <taxon>Bacillati</taxon>
        <taxon>Actinomycetota</taxon>
        <taxon>Actinomycetes</taxon>
        <taxon>Kitasatosporales</taxon>
        <taxon>Streptomycetaceae</taxon>
        <taxon>Streptomyces</taxon>
    </lineage>
</organism>